<organism evidence="3 4">
    <name type="scientific">Galerina marginata (strain CBS 339.88)</name>
    <dbReference type="NCBI Taxonomy" id="685588"/>
    <lineage>
        <taxon>Eukaryota</taxon>
        <taxon>Fungi</taxon>
        <taxon>Dikarya</taxon>
        <taxon>Basidiomycota</taxon>
        <taxon>Agaricomycotina</taxon>
        <taxon>Agaricomycetes</taxon>
        <taxon>Agaricomycetidae</taxon>
        <taxon>Agaricales</taxon>
        <taxon>Agaricineae</taxon>
        <taxon>Strophariaceae</taxon>
        <taxon>Galerina</taxon>
    </lineage>
</organism>
<dbReference type="HOGENOM" id="CLU_1354703_0_0_1"/>
<feature type="region of interest" description="Disordered" evidence="1">
    <location>
        <begin position="69"/>
        <end position="110"/>
    </location>
</feature>
<evidence type="ECO:0000313" key="3">
    <source>
        <dbReference type="EMBL" id="KDR80861.1"/>
    </source>
</evidence>
<sequence>MAMQTRKPNAEGVVGPVGGLGVGTGTGGGGGLLGFGFLQGYPALGLGRWGVGGRGPTVVVQDVKLESISGDGESKEETTDSKMTATTETTTDTSAATSTTTTGTAGREAGHQTVGYGASTLVFVALIAFLIGSLLRSLLSPADFIYVVTDRGAATVEEAAAAGARAVGQEGAVGGWREIRRLVEVKYLVGGWDFQVAAVRRH</sequence>
<gene>
    <name evidence="3" type="ORF">GALMADRAFT_1112139</name>
</gene>
<name>A0A067TCI4_GALM3</name>
<keyword evidence="4" id="KW-1185">Reference proteome</keyword>
<feature type="transmembrane region" description="Helical" evidence="2">
    <location>
        <begin position="114"/>
        <end position="135"/>
    </location>
</feature>
<dbReference type="EMBL" id="KL142371">
    <property type="protein sequence ID" value="KDR80861.1"/>
    <property type="molecule type" value="Genomic_DNA"/>
</dbReference>
<evidence type="ECO:0000313" key="4">
    <source>
        <dbReference type="Proteomes" id="UP000027222"/>
    </source>
</evidence>
<evidence type="ECO:0000256" key="1">
    <source>
        <dbReference type="SAM" id="MobiDB-lite"/>
    </source>
</evidence>
<dbReference type="STRING" id="685588.A0A067TCI4"/>
<dbReference type="OrthoDB" id="196858at2759"/>
<protein>
    <submittedName>
        <fullName evidence="3">Uncharacterized protein</fullName>
    </submittedName>
</protein>
<keyword evidence="2" id="KW-1133">Transmembrane helix</keyword>
<feature type="compositionally biased region" description="Low complexity" evidence="1">
    <location>
        <begin position="81"/>
        <end position="104"/>
    </location>
</feature>
<evidence type="ECO:0000256" key="2">
    <source>
        <dbReference type="SAM" id="Phobius"/>
    </source>
</evidence>
<accession>A0A067TCI4</accession>
<keyword evidence="2" id="KW-0472">Membrane</keyword>
<reference evidence="4" key="1">
    <citation type="journal article" date="2014" name="Proc. Natl. Acad. Sci. U.S.A.">
        <title>Extensive sampling of basidiomycete genomes demonstrates inadequacy of the white-rot/brown-rot paradigm for wood decay fungi.</title>
        <authorList>
            <person name="Riley R."/>
            <person name="Salamov A.A."/>
            <person name="Brown D.W."/>
            <person name="Nagy L.G."/>
            <person name="Floudas D."/>
            <person name="Held B.W."/>
            <person name="Levasseur A."/>
            <person name="Lombard V."/>
            <person name="Morin E."/>
            <person name="Otillar R."/>
            <person name="Lindquist E.A."/>
            <person name="Sun H."/>
            <person name="LaButti K.M."/>
            <person name="Schmutz J."/>
            <person name="Jabbour D."/>
            <person name="Luo H."/>
            <person name="Baker S.E."/>
            <person name="Pisabarro A.G."/>
            <person name="Walton J.D."/>
            <person name="Blanchette R.A."/>
            <person name="Henrissat B."/>
            <person name="Martin F."/>
            <person name="Cullen D."/>
            <person name="Hibbett D.S."/>
            <person name="Grigoriev I.V."/>
        </authorList>
    </citation>
    <scope>NUCLEOTIDE SEQUENCE [LARGE SCALE GENOMIC DNA]</scope>
    <source>
        <strain evidence="4">CBS 339.88</strain>
    </source>
</reference>
<proteinExistence type="predicted"/>
<keyword evidence="2" id="KW-0812">Transmembrane</keyword>
<dbReference type="AlphaFoldDB" id="A0A067TCI4"/>
<dbReference type="Proteomes" id="UP000027222">
    <property type="component" value="Unassembled WGS sequence"/>
</dbReference>